<keyword evidence="1" id="KW-0732">Signal</keyword>
<gene>
    <name evidence="2" type="ORF">AWB72_00389</name>
</gene>
<sequence>MKALKQPRHGHLKASLALVAGVIGVCAVAPAHAGLGSEPLTAPQGATTEQSVVHAAASGASASAASNYTVRTTTLASGTVVNEYVSSAGTVFGISWRGPRMPDLSTLLGTYFPQYQQGLLAQRAARGGRGPVSVQDTGLVVRSGGHMGAFSGSAYLPPSLPAGVSASDIQ</sequence>
<proteinExistence type="predicted"/>
<evidence type="ECO:0008006" key="4">
    <source>
        <dbReference type="Google" id="ProtNLM"/>
    </source>
</evidence>
<evidence type="ECO:0000313" key="3">
    <source>
        <dbReference type="Proteomes" id="UP000198263"/>
    </source>
</evidence>
<feature type="chain" id="PRO_5024987943" description="DUF2844 domain-containing protein" evidence="1">
    <location>
        <begin position="34"/>
        <end position="170"/>
    </location>
</feature>
<name>A0A658QR16_9BURK</name>
<protein>
    <recommendedName>
        <fullName evidence="4">DUF2844 domain-containing protein</fullName>
    </recommendedName>
</protein>
<keyword evidence="3" id="KW-1185">Reference proteome</keyword>
<dbReference type="EMBL" id="FCNV02000001">
    <property type="protein sequence ID" value="SAL12081.1"/>
    <property type="molecule type" value="Genomic_DNA"/>
</dbReference>
<evidence type="ECO:0000256" key="1">
    <source>
        <dbReference type="SAM" id="SignalP"/>
    </source>
</evidence>
<feature type="signal peptide" evidence="1">
    <location>
        <begin position="1"/>
        <end position="33"/>
    </location>
</feature>
<dbReference type="Pfam" id="PF11005">
    <property type="entry name" value="DUF2844"/>
    <property type="match status" value="1"/>
</dbReference>
<accession>A0A658QR16</accession>
<reference evidence="2 3" key="1">
    <citation type="submission" date="2016-01" db="EMBL/GenBank/DDBJ databases">
        <authorList>
            <person name="Peeters C."/>
        </authorList>
    </citation>
    <scope>NUCLEOTIDE SEQUENCE [LARGE SCALE GENOMIC DNA]</scope>
    <source>
        <strain evidence="2">LMG 29315</strain>
    </source>
</reference>
<dbReference type="OrthoDB" id="7561239at2"/>
<dbReference type="RefSeq" id="WP_052450118.1">
    <property type="nucleotide sequence ID" value="NZ_FCNV02000001.1"/>
</dbReference>
<organism evidence="2 3">
    <name type="scientific">Caballeronia concitans</name>
    <dbReference type="NCBI Taxonomy" id="1777133"/>
    <lineage>
        <taxon>Bacteria</taxon>
        <taxon>Pseudomonadati</taxon>
        <taxon>Pseudomonadota</taxon>
        <taxon>Betaproteobacteria</taxon>
        <taxon>Burkholderiales</taxon>
        <taxon>Burkholderiaceae</taxon>
        <taxon>Caballeronia</taxon>
    </lineage>
</organism>
<evidence type="ECO:0000313" key="2">
    <source>
        <dbReference type="EMBL" id="SAL12081.1"/>
    </source>
</evidence>
<dbReference type="Proteomes" id="UP000198263">
    <property type="component" value="Unassembled WGS sequence"/>
</dbReference>
<dbReference type="InterPro" id="IPR021267">
    <property type="entry name" value="DUF2844"/>
</dbReference>
<comment type="caution">
    <text evidence="2">The sequence shown here is derived from an EMBL/GenBank/DDBJ whole genome shotgun (WGS) entry which is preliminary data.</text>
</comment>
<dbReference type="AlphaFoldDB" id="A0A658QR16"/>